<accession>A0ABR8N798</accession>
<feature type="transmembrane region" description="Helical" evidence="6">
    <location>
        <begin position="333"/>
        <end position="351"/>
    </location>
</feature>
<feature type="transmembrane region" description="Helical" evidence="6">
    <location>
        <begin position="227"/>
        <end position="246"/>
    </location>
</feature>
<feature type="transmembrane region" description="Helical" evidence="6">
    <location>
        <begin position="136"/>
        <end position="159"/>
    </location>
</feature>
<feature type="domain" description="Major facilitator superfamily (MFS) profile" evidence="7">
    <location>
        <begin position="10"/>
        <end position="464"/>
    </location>
</feature>
<feature type="transmembrane region" description="Helical" evidence="6">
    <location>
        <begin position="45"/>
        <end position="63"/>
    </location>
</feature>
<comment type="caution">
    <text evidence="8">The sequence shown here is derived from an EMBL/GenBank/DDBJ whole genome shotgun (WGS) entry which is preliminary data.</text>
</comment>
<feature type="transmembrane region" description="Helical" evidence="6">
    <location>
        <begin position="266"/>
        <end position="288"/>
    </location>
</feature>
<keyword evidence="5 6" id="KW-0472">Membrane</keyword>
<comment type="subcellular location">
    <subcellularLocation>
        <location evidence="1">Cell membrane</location>
        <topology evidence="1">Multi-pass membrane protein</topology>
    </subcellularLocation>
</comment>
<dbReference type="EMBL" id="JACXZA010000008">
    <property type="protein sequence ID" value="MBD3922324.1"/>
    <property type="molecule type" value="Genomic_DNA"/>
</dbReference>
<dbReference type="PANTHER" id="PTHR23501">
    <property type="entry name" value="MAJOR FACILITATOR SUPERFAMILY"/>
    <property type="match status" value="1"/>
</dbReference>
<evidence type="ECO:0000256" key="6">
    <source>
        <dbReference type="SAM" id="Phobius"/>
    </source>
</evidence>
<dbReference type="InterPro" id="IPR011701">
    <property type="entry name" value="MFS"/>
</dbReference>
<dbReference type="Gene3D" id="1.20.1250.20">
    <property type="entry name" value="MFS general substrate transporter like domains"/>
    <property type="match status" value="1"/>
</dbReference>
<evidence type="ECO:0000259" key="7">
    <source>
        <dbReference type="PROSITE" id="PS50850"/>
    </source>
</evidence>
<dbReference type="InterPro" id="IPR005829">
    <property type="entry name" value="Sugar_transporter_CS"/>
</dbReference>
<dbReference type="Gene3D" id="1.20.1720.10">
    <property type="entry name" value="Multidrug resistance protein D"/>
    <property type="match status" value="1"/>
</dbReference>
<evidence type="ECO:0000256" key="4">
    <source>
        <dbReference type="ARBA" id="ARBA00022989"/>
    </source>
</evidence>
<protein>
    <submittedName>
        <fullName evidence="8">MFS transporter</fullName>
    </submittedName>
</protein>
<keyword evidence="2" id="KW-0813">Transport</keyword>
<evidence type="ECO:0000313" key="9">
    <source>
        <dbReference type="Proteomes" id="UP000609346"/>
    </source>
</evidence>
<dbReference type="Pfam" id="PF07690">
    <property type="entry name" value="MFS_1"/>
    <property type="match status" value="1"/>
</dbReference>
<evidence type="ECO:0000256" key="1">
    <source>
        <dbReference type="ARBA" id="ARBA00004651"/>
    </source>
</evidence>
<keyword evidence="9" id="KW-1185">Reference proteome</keyword>
<feature type="transmembrane region" description="Helical" evidence="6">
    <location>
        <begin position="308"/>
        <end position="326"/>
    </location>
</feature>
<organism evidence="8 9">
    <name type="scientific">Paenibacillus terricola</name>
    <dbReference type="NCBI Taxonomy" id="2763503"/>
    <lineage>
        <taxon>Bacteria</taxon>
        <taxon>Bacillati</taxon>
        <taxon>Bacillota</taxon>
        <taxon>Bacilli</taxon>
        <taxon>Bacillales</taxon>
        <taxon>Paenibacillaceae</taxon>
        <taxon>Paenibacillus</taxon>
    </lineage>
</organism>
<feature type="transmembrane region" description="Helical" evidence="6">
    <location>
        <begin position="100"/>
        <end position="124"/>
    </location>
</feature>
<dbReference type="PRINTS" id="PR01036">
    <property type="entry name" value="TCRTETB"/>
</dbReference>
<dbReference type="Proteomes" id="UP000609346">
    <property type="component" value="Unassembled WGS sequence"/>
</dbReference>
<feature type="transmembrane region" description="Helical" evidence="6">
    <location>
        <begin position="396"/>
        <end position="417"/>
    </location>
</feature>
<dbReference type="PROSITE" id="PS00216">
    <property type="entry name" value="SUGAR_TRANSPORT_1"/>
    <property type="match status" value="1"/>
</dbReference>
<feature type="transmembrane region" description="Helical" evidence="6">
    <location>
        <begin position="165"/>
        <end position="184"/>
    </location>
</feature>
<evidence type="ECO:0000256" key="2">
    <source>
        <dbReference type="ARBA" id="ARBA00022448"/>
    </source>
</evidence>
<evidence type="ECO:0000256" key="3">
    <source>
        <dbReference type="ARBA" id="ARBA00022692"/>
    </source>
</evidence>
<dbReference type="InterPro" id="IPR036259">
    <property type="entry name" value="MFS_trans_sf"/>
</dbReference>
<sequence length="480" mass="51324">MDDKKRLYWTLGALLVGLFLSSLDQTIVSTALPTIVQRIGGLEHISWVFTAYMLTSTSVMPIAGKLSDMYGRKRFYMTGLLLFLIGSLLCGMSQSMTELILFRGLQGIGGGMMAANTFALLFALMPVGKVARVQSLFMSVLAMSSILGPTIGSFITSQWEWRWNFFINAPLGIAALLIIGIAMQDKKPTSSVRLKVDYTGAALLITTTISVLLALKMGGINYAWSSWPIIGLFGVGVAALTAFLLVERRAAEPILPLGMFRNRTVAGTAGVTFVQGVMMFGALLYIPLFVQGSLGGSVVDAGNAMTPMMAAVMAGATLASFLMRVLTWRACALLSMALAGTGLLIVTNLPLDASKWTIRSDMALIGIGIGIMMPIAQMAITTAVDDRYRGVANSTVTFFRNVGGVFGSALMAAIVNHHLNTSSISNTNVNKDILADAIHLGFWFLAASAIVGIIIASFMGRARYVNKLHSPRSEAVSSIK</sequence>
<reference evidence="8 9" key="1">
    <citation type="submission" date="2020-09" db="EMBL/GenBank/DDBJ databases">
        <title>Paenibacillus sp. strain PR3 16S rRNA gene Genome sequencing and assembly.</title>
        <authorList>
            <person name="Kim J."/>
        </authorList>
    </citation>
    <scope>NUCLEOTIDE SEQUENCE [LARGE SCALE GENOMIC DNA]</scope>
    <source>
        <strain evidence="8 9">PR3</strain>
    </source>
</reference>
<dbReference type="PANTHER" id="PTHR23501:SF197">
    <property type="entry name" value="COMD"/>
    <property type="match status" value="1"/>
</dbReference>
<gene>
    <name evidence="8" type="ORF">H8B09_26450</name>
</gene>
<dbReference type="PROSITE" id="PS50850">
    <property type="entry name" value="MFS"/>
    <property type="match status" value="1"/>
</dbReference>
<feature type="transmembrane region" description="Helical" evidence="6">
    <location>
        <begin position="75"/>
        <end position="94"/>
    </location>
</feature>
<evidence type="ECO:0000256" key="5">
    <source>
        <dbReference type="ARBA" id="ARBA00023136"/>
    </source>
</evidence>
<keyword evidence="4 6" id="KW-1133">Transmembrane helix</keyword>
<feature type="transmembrane region" description="Helical" evidence="6">
    <location>
        <begin position="363"/>
        <end position="384"/>
    </location>
</feature>
<dbReference type="InterPro" id="IPR020846">
    <property type="entry name" value="MFS_dom"/>
</dbReference>
<name>A0ABR8N798_9BACL</name>
<feature type="transmembrane region" description="Helical" evidence="6">
    <location>
        <begin position="196"/>
        <end position="215"/>
    </location>
</feature>
<evidence type="ECO:0000313" key="8">
    <source>
        <dbReference type="EMBL" id="MBD3922324.1"/>
    </source>
</evidence>
<proteinExistence type="predicted"/>
<keyword evidence="3 6" id="KW-0812">Transmembrane</keyword>
<dbReference type="SUPFAM" id="SSF103473">
    <property type="entry name" value="MFS general substrate transporter"/>
    <property type="match status" value="1"/>
</dbReference>
<dbReference type="RefSeq" id="WP_191206618.1">
    <property type="nucleotide sequence ID" value="NZ_JACXZA010000008.1"/>
</dbReference>
<feature type="transmembrane region" description="Helical" evidence="6">
    <location>
        <begin position="437"/>
        <end position="459"/>
    </location>
</feature>